<feature type="compositionally biased region" description="Basic residues" evidence="1">
    <location>
        <begin position="23"/>
        <end position="41"/>
    </location>
</feature>
<feature type="region of interest" description="Disordered" evidence="1">
    <location>
        <begin position="459"/>
        <end position="529"/>
    </location>
</feature>
<gene>
    <name evidence="2" type="ORF">R1flu_026410</name>
</gene>
<dbReference type="Proteomes" id="UP001605036">
    <property type="component" value="Unassembled WGS sequence"/>
</dbReference>
<proteinExistence type="predicted"/>
<feature type="compositionally biased region" description="Polar residues" evidence="1">
    <location>
        <begin position="114"/>
        <end position="125"/>
    </location>
</feature>
<accession>A0ABD1XFV8</accession>
<feature type="compositionally biased region" description="Basic and acidic residues" evidence="1">
    <location>
        <begin position="488"/>
        <end position="513"/>
    </location>
</feature>
<reference evidence="2 3" key="1">
    <citation type="submission" date="2024-09" db="EMBL/GenBank/DDBJ databases">
        <title>Chromosome-scale assembly of Riccia fluitans.</title>
        <authorList>
            <person name="Paukszto L."/>
            <person name="Sawicki J."/>
            <person name="Karawczyk K."/>
            <person name="Piernik-Szablinska J."/>
            <person name="Szczecinska M."/>
            <person name="Mazdziarz M."/>
        </authorList>
    </citation>
    <scope>NUCLEOTIDE SEQUENCE [LARGE SCALE GENOMIC DNA]</scope>
    <source>
        <strain evidence="2">Rf_01</strain>
        <tissue evidence="2">Aerial parts of the thallus</tissue>
    </source>
</reference>
<feature type="region of interest" description="Disordered" evidence="1">
    <location>
        <begin position="1"/>
        <end position="83"/>
    </location>
</feature>
<evidence type="ECO:0000256" key="1">
    <source>
        <dbReference type="SAM" id="MobiDB-lite"/>
    </source>
</evidence>
<feature type="compositionally biased region" description="Basic and acidic residues" evidence="1">
    <location>
        <begin position="60"/>
        <end position="77"/>
    </location>
</feature>
<evidence type="ECO:0000313" key="3">
    <source>
        <dbReference type="Proteomes" id="UP001605036"/>
    </source>
</evidence>
<sequence length="529" mass="58553">MKIKKDGHLVEPLDPDVDAKSQKTSKKKQTGSKQPSQKRPRCQSDPKDGNEGNLPSAMETSRKEKGKVIESSHRPDVDTNVDTNVDIPAEDRRTLKIGILASHLEMDPPLLTPTGKTSGRGNNHIPTEHHARKNQRLASLEEDLAHAKLEEEKLKATIEALEKKKSEMNARVALMERKDLYDLLEAKMEGFQIANHPGMIGGFENLNLTITKKWVEILTLNLEEFEKCPANFPDFVRGHHTLQDEVDRTGIDVCYQSLLDALKAAVGTLPNSLVVFEYMRSIFDSYLNPSNDPNVQPLVKGLDADDFSVDKFFGLQDPTSQDDVQASPDFEEDLRTNECLRLQAEVRNLGAEPQRVTMSTHVRLDYEPTILPDVPPTDNPAHPVTLDLSVDAHEDPSSPPPSQIVPVLALVDLTQYASSPENEGSEDQGWPCKNDLTKANLESTIAQYSLGALQGAFVGTHGNKDKPNQAEEGQLADGEGSPRGRSQPGEKDGREHHVGKEESKLARPCERKVIRQVAKGRRGGERPSI</sequence>
<dbReference type="EMBL" id="JBHFFA010000008">
    <property type="protein sequence ID" value="KAL2607837.1"/>
    <property type="molecule type" value="Genomic_DNA"/>
</dbReference>
<keyword evidence="3" id="KW-1185">Reference proteome</keyword>
<dbReference type="AlphaFoldDB" id="A0ABD1XFV8"/>
<protein>
    <submittedName>
        <fullName evidence="2">Uncharacterized protein</fullName>
    </submittedName>
</protein>
<feature type="compositionally biased region" description="Basic and acidic residues" evidence="1">
    <location>
        <begin position="1"/>
        <end position="21"/>
    </location>
</feature>
<organism evidence="2 3">
    <name type="scientific">Riccia fluitans</name>
    <dbReference type="NCBI Taxonomy" id="41844"/>
    <lineage>
        <taxon>Eukaryota</taxon>
        <taxon>Viridiplantae</taxon>
        <taxon>Streptophyta</taxon>
        <taxon>Embryophyta</taxon>
        <taxon>Marchantiophyta</taxon>
        <taxon>Marchantiopsida</taxon>
        <taxon>Marchantiidae</taxon>
        <taxon>Marchantiales</taxon>
        <taxon>Ricciaceae</taxon>
        <taxon>Riccia</taxon>
    </lineage>
</organism>
<name>A0ABD1XFV8_9MARC</name>
<comment type="caution">
    <text evidence="2">The sequence shown here is derived from an EMBL/GenBank/DDBJ whole genome shotgun (WGS) entry which is preliminary data.</text>
</comment>
<feature type="region of interest" description="Disordered" evidence="1">
    <location>
        <begin position="107"/>
        <end position="133"/>
    </location>
</feature>
<evidence type="ECO:0000313" key="2">
    <source>
        <dbReference type="EMBL" id="KAL2607837.1"/>
    </source>
</evidence>